<feature type="region of interest" description="Disordered" evidence="1">
    <location>
        <begin position="1"/>
        <end position="20"/>
    </location>
</feature>
<dbReference type="InterPro" id="IPR000358">
    <property type="entry name" value="RNR_small_fam"/>
</dbReference>
<dbReference type="InterPro" id="IPR009078">
    <property type="entry name" value="Ferritin-like_SF"/>
</dbReference>
<name>A0A8H5GAQ3_9AGAR</name>
<dbReference type="Pfam" id="PF00268">
    <property type="entry name" value="Ribonuc_red_sm"/>
    <property type="match status" value="1"/>
</dbReference>
<dbReference type="AlphaFoldDB" id="A0A8H5GAQ3"/>
<proteinExistence type="predicted"/>
<evidence type="ECO:0000256" key="1">
    <source>
        <dbReference type="SAM" id="MobiDB-lite"/>
    </source>
</evidence>
<dbReference type="SUPFAM" id="SSF47240">
    <property type="entry name" value="Ferritin-like"/>
    <property type="match status" value="1"/>
</dbReference>
<feature type="region of interest" description="Disordered" evidence="1">
    <location>
        <begin position="42"/>
        <end position="63"/>
    </location>
</feature>
<dbReference type="InterPro" id="IPR012348">
    <property type="entry name" value="RNR-like"/>
</dbReference>
<dbReference type="PANTHER" id="PTHR23409">
    <property type="entry name" value="RIBONUCLEOSIDE-DIPHOSPHATE REDUCTASE SMALL CHAIN"/>
    <property type="match status" value="1"/>
</dbReference>
<dbReference type="GO" id="GO:0009263">
    <property type="term" value="P:deoxyribonucleotide biosynthetic process"/>
    <property type="evidence" value="ECO:0007669"/>
    <property type="project" value="InterPro"/>
</dbReference>
<evidence type="ECO:0000313" key="3">
    <source>
        <dbReference type="Proteomes" id="UP000559256"/>
    </source>
</evidence>
<gene>
    <name evidence="2" type="ORF">D9758_006185</name>
</gene>
<evidence type="ECO:0000313" key="2">
    <source>
        <dbReference type="EMBL" id="KAF5361458.1"/>
    </source>
</evidence>
<dbReference type="Gene3D" id="1.10.620.20">
    <property type="entry name" value="Ribonucleotide Reductase, subunit A"/>
    <property type="match status" value="1"/>
</dbReference>
<accession>A0A8H5GAQ3</accession>
<dbReference type="EMBL" id="JAACJM010000040">
    <property type="protein sequence ID" value="KAF5361458.1"/>
    <property type="molecule type" value="Genomic_DNA"/>
</dbReference>
<dbReference type="Proteomes" id="UP000559256">
    <property type="component" value="Unassembled WGS sequence"/>
</dbReference>
<dbReference type="PANTHER" id="PTHR23409:SF18">
    <property type="entry name" value="RIBONUCLEOSIDE-DIPHOSPHATE REDUCTASE SUBUNIT M2"/>
    <property type="match status" value="1"/>
</dbReference>
<organism evidence="2 3">
    <name type="scientific">Tetrapyrgos nigripes</name>
    <dbReference type="NCBI Taxonomy" id="182062"/>
    <lineage>
        <taxon>Eukaryota</taxon>
        <taxon>Fungi</taxon>
        <taxon>Dikarya</taxon>
        <taxon>Basidiomycota</taxon>
        <taxon>Agaricomycotina</taxon>
        <taxon>Agaricomycetes</taxon>
        <taxon>Agaricomycetidae</taxon>
        <taxon>Agaricales</taxon>
        <taxon>Marasmiineae</taxon>
        <taxon>Marasmiaceae</taxon>
        <taxon>Tetrapyrgos</taxon>
    </lineage>
</organism>
<dbReference type="OrthoDB" id="10248373at2759"/>
<reference evidence="2 3" key="1">
    <citation type="journal article" date="2020" name="ISME J.">
        <title>Uncovering the hidden diversity of litter-decomposition mechanisms in mushroom-forming fungi.</title>
        <authorList>
            <person name="Floudas D."/>
            <person name="Bentzer J."/>
            <person name="Ahren D."/>
            <person name="Johansson T."/>
            <person name="Persson P."/>
            <person name="Tunlid A."/>
        </authorList>
    </citation>
    <scope>NUCLEOTIDE SEQUENCE [LARGE SCALE GENOMIC DNA]</scope>
    <source>
        <strain evidence="2 3">CBS 291.85</strain>
    </source>
</reference>
<protein>
    <submittedName>
        <fullName evidence="2">Uncharacterized protein</fullName>
    </submittedName>
</protein>
<dbReference type="GO" id="GO:0016491">
    <property type="term" value="F:oxidoreductase activity"/>
    <property type="evidence" value="ECO:0007669"/>
    <property type="project" value="InterPro"/>
</dbReference>
<keyword evidence="3" id="KW-1185">Reference proteome</keyword>
<sequence>MATTPTCIPSPQPSPHKRTLSLSTAKKFKLTAQLELIDNRCHSTSPKSLSGEGAPEGEGNPKELRTKFVGEVDLLESKEPLLQEIKCCFVLFPIQYPEMYKKAEASFWTAKEMDLSKDLHDWNNHTNDNKCHFISHVFTSFAASDSIINESLVDK</sequence>
<comment type="caution">
    <text evidence="2">The sequence shown here is derived from an EMBL/GenBank/DDBJ whole genome shotgun (WGS) entry which is preliminary data.</text>
</comment>